<protein>
    <submittedName>
        <fullName evidence="2">Uncharacterized protein</fullName>
    </submittedName>
</protein>
<feature type="transmembrane region" description="Helical" evidence="1">
    <location>
        <begin position="109"/>
        <end position="130"/>
    </location>
</feature>
<feature type="transmembrane region" description="Helical" evidence="1">
    <location>
        <begin position="66"/>
        <end position="88"/>
    </location>
</feature>
<evidence type="ECO:0000313" key="3">
    <source>
        <dbReference type="Proteomes" id="UP001141327"/>
    </source>
</evidence>
<accession>A0ABQ8UUT6</accession>
<evidence type="ECO:0000313" key="2">
    <source>
        <dbReference type="EMBL" id="KAJ4461134.1"/>
    </source>
</evidence>
<feature type="transmembrane region" description="Helical" evidence="1">
    <location>
        <begin position="12"/>
        <end position="37"/>
    </location>
</feature>
<gene>
    <name evidence="2" type="ORF">PAPYR_2592</name>
</gene>
<dbReference type="EMBL" id="JAPMOS010000009">
    <property type="protein sequence ID" value="KAJ4461134.1"/>
    <property type="molecule type" value="Genomic_DNA"/>
</dbReference>
<keyword evidence="1" id="KW-0472">Membrane</keyword>
<keyword evidence="1" id="KW-0812">Transmembrane</keyword>
<proteinExistence type="predicted"/>
<evidence type="ECO:0000256" key="1">
    <source>
        <dbReference type="SAM" id="Phobius"/>
    </source>
</evidence>
<organism evidence="2 3">
    <name type="scientific">Paratrimastix pyriformis</name>
    <dbReference type="NCBI Taxonomy" id="342808"/>
    <lineage>
        <taxon>Eukaryota</taxon>
        <taxon>Metamonada</taxon>
        <taxon>Preaxostyla</taxon>
        <taxon>Paratrimastigidae</taxon>
        <taxon>Paratrimastix</taxon>
    </lineage>
</organism>
<feature type="transmembrane region" description="Helical" evidence="1">
    <location>
        <begin position="136"/>
        <end position="155"/>
    </location>
</feature>
<keyword evidence="1" id="KW-1133">Transmembrane helix</keyword>
<reference evidence="2" key="1">
    <citation type="journal article" date="2022" name="bioRxiv">
        <title>Genomics of Preaxostyla Flagellates Illuminates Evolutionary Transitions and the Path Towards Mitochondrial Loss.</title>
        <authorList>
            <person name="Novak L.V.F."/>
            <person name="Treitli S.C."/>
            <person name="Pyrih J."/>
            <person name="Halakuc P."/>
            <person name="Pipaliya S.V."/>
            <person name="Vacek V."/>
            <person name="Brzon O."/>
            <person name="Soukal P."/>
            <person name="Eme L."/>
            <person name="Dacks J.B."/>
            <person name="Karnkowska A."/>
            <person name="Elias M."/>
            <person name="Hampl V."/>
        </authorList>
    </citation>
    <scope>NUCLEOTIDE SEQUENCE</scope>
    <source>
        <strain evidence="2">RCP-MX</strain>
    </source>
</reference>
<name>A0ABQ8UUT6_9EUKA</name>
<keyword evidence="3" id="KW-1185">Reference proteome</keyword>
<sequence>MGFRRVGELLMDVRVAISVSTIWVLGSFCFFSAIGFLKSHFFHFGPSDVCQFAGIPIDTWPKWVGLLFYCFIWQAVCAYANATIYPWMLSHVQNTTVFTLPFPKWACQLVVNGYWLFGWLSGLLSVFLVLTQFDFMLIHLAAQLVVSTITTANYMHPKRYKKSPGGAAQAPHTTITATAQVAPDTTGDLEWRVPMEALAGCIAKGDGDVEIRLVVPAALLRGAAAASSPVLPTRDTTPLLHDSSA</sequence>
<comment type="caution">
    <text evidence="2">The sequence shown here is derived from an EMBL/GenBank/DDBJ whole genome shotgun (WGS) entry which is preliminary data.</text>
</comment>
<dbReference type="Proteomes" id="UP001141327">
    <property type="component" value="Unassembled WGS sequence"/>
</dbReference>